<dbReference type="PANTHER" id="PTHR13723:SF200">
    <property type="entry name" value="ADAM METALLOPEPTIDASE WITH THROMBOSPONDIN TYPE 1 MOTIF B, ISOFORM B"/>
    <property type="match status" value="1"/>
</dbReference>
<feature type="compositionally biased region" description="Acidic residues" evidence="18">
    <location>
        <begin position="1189"/>
        <end position="1211"/>
    </location>
</feature>
<keyword evidence="5" id="KW-0165">Cleavage on pair of basic residues</keyword>
<evidence type="ECO:0000256" key="6">
    <source>
        <dbReference type="ARBA" id="ARBA00022723"/>
    </source>
</evidence>
<keyword evidence="4" id="KW-0645">Protease</keyword>
<evidence type="ECO:0000256" key="3">
    <source>
        <dbReference type="ARBA" id="ARBA00022530"/>
    </source>
</evidence>
<keyword evidence="2" id="KW-0964">Secreted</keyword>
<protein>
    <submittedName>
        <fullName evidence="23">A disintegrin and metalloproteinase with thrombospondin motifs 7-like</fullName>
    </submittedName>
</protein>
<feature type="disulfide bond" evidence="16">
    <location>
        <begin position="417"/>
        <end position="424"/>
    </location>
</feature>
<sequence>MELPRRAIATIIIIAATTITTSIIITAAATTTVIPSATIDSVFPDNEQGRFVRSQDPGFQVTVPVRLASRAKRDTGPRGPPLRYLLSHHGKRVHLNLRPNQALLAPGFVLEIRRGGRSQIRVGAAPGLPGSPRGSEGGRGDTEGDTERDTGDAEDTAGTVETGGGGCHYLGWISEGKRHTGTAAVSSCGDGLTGLLRLPAGDYFIEPVRRARRSHGEGRETPSEGGAGLPHPGAHVIYKRGGGHGSPPNSGRNGTVPPACGVHDSPRAASRTERRRERWQQGWRQRSLLRAAAAAGGGPRRRVGPRSVSKERWVETMVVADGKMVEHHGEENIEAYVLTVVNMVAGLFRDASIGNPINVVLVRMVLLTGQEEELKVVHHADLTLHSFCKWQRSVNPKGEAHHAHHDAAVLLTRKDLCAGMNRPCETLGLSHMAGMCQPHRSCNINEDTGLPLAFTMAHELGHSFGIQHDGQGNACEARGKRPSIMSPQLTYSSRPLSWSSCSRDYVTRFLDRGWGFCLDDPPSPRPEPLVVPTAPPGALYDAPHQCRLQYGEASRHCRGMDNVCHTLWCTVGDTCHSKLDAAADGTRCDHGKWCYYGECVSTDWRPERIPGGWGSWGAWTPCTRSCGGGVESAERLCDSPTPRGGGRYCTGERRRYRLCHTAACPAATTMKAANKTSSSASSAGPGRAAGGTPPSFRALQCSRFDKVPYKGRLHSWIPVISPMNPCELHCQPVGEHFTEKLLDAAVDGTPCADNPNARDICINGICKHVGCDLRIDSLAVEDRCGVCMGDGSTCRTVKKTFNDSEGLGYVDIDRIPAGARDIVVEEVEEAGNFLALRSDAEPARYFLNGGWVIQWRGDYAAGGATFTYWRRRNLENLTAAGPTREPVWIQLLFQESNPGIRYEYTVHQPPHGEGARRPREFAWRYGPWGSCTAPCGRGVQRQEVHCTERTAGPVEERLCDDVPRPDDRQRACNEHECPARWWVGEWQGCPSPSCGPRPTAGASSEETEEEERRSVLCVRGVGADEHRALPTSQCEGLPRPPHARPCPGPPPCPTRGDAPAGDPRGAWLVGAWSPCSATCGAGVRSRDVRCERRSGDDVCNEADRPAEWQRCDWRACTELPPTTGPAANGTGGKHHGGPPQDDGGDDDDDDDDRGDDDGEIGRREDDDGRDEDDGVGTESDDGEHHGGNEIDDNDGADEDSDEDHGEDNGSVEDDRHEDDGDDDDEDNQDNENDRDDEDNHGEDDNDDGGHEDNHHGDHDRNANEHHEDDDHDDDDDDDGDDRQDEDNERHDTVHREDDDDDEEDVDPDRDGGVTPDERDHHQREETDGRGDEDGERNGIDGGLAVDDDDDDNNDVDAERDVEDQGGEVHVDSNAIFIPNDIKRLNQNLRGSSSSSSSSPSSSVSQSDDVSERAERHDPPGEPRGRPPTSATSSSPSDGSANAKKKNLIDIYYYDYNFISFHEDLLYDLDEAGTGVTRDGQPQQPADQTTAAATTTATTATTATIVTATSSASLPPPPPHQHRHPETARGYGDRATTTAGRQPDRDGRRPVGDTVSDNRASSTASSPTFTGATGLASGVAVEPGGGEAIGDAAAGDGSSERETPGEGRWDGGAGGGRTLAPTGTKSPMPIHDFADKVPRAGDGFGGSAGSLGGPGAGPTAVGVVPPVDAAAATVATAATSAHGARIRPELPTSLSPPSSSSPSSSLPSSSAPSSSSLPSSPVAFPERAGETSRRAEGTRPPEASWRVTPWSECTATCGLGVARRSVWCASRSRSGSAHCDFTQRPPPARRCSVRPCVAWHAGNWSECSRRGCGLPRERSRAVLCVDARSRRSVRPQLCLALGGPRLATTEGEGCPPLPCLPWATSAWGPCSRTCAGGVQRRRVSCPHADRCDLRATPNATQACNTQPCVTWSTGPWDKCSVSCGVGVQSRPVSCGHAEEEEEDEERRAQGGRRAWPCEGHARPQSERRCVAHACSQPGTWTGPQAGRGCVRERLSAPLCRTLRALGRCSLTSVAAQCCRSCAVDGRGGERGETRGAGGAS</sequence>
<feature type="region of interest" description="Disordered" evidence="18">
    <location>
        <begin position="993"/>
        <end position="1013"/>
    </location>
</feature>
<evidence type="ECO:0000256" key="4">
    <source>
        <dbReference type="ARBA" id="ARBA00022670"/>
    </source>
</evidence>
<feature type="compositionally biased region" description="Low complexity" evidence="18">
    <location>
        <begin position="1391"/>
        <end position="1407"/>
    </location>
</feature>
<keyword evidence="19" id="KW-0812">Transmembrane</keyword>
<reference evidence="23" key="1">
    <citation type="submission" date="2025-08" db="UniProtKB">
        <authorList>
            <consortium name="RefSeq"/>
        </authorList>
    </citation>
    <scope>IDENTIFICATION</scope>
    <source>
        <tissue evidence="23">Sperm</tissue>
    </source>
</reference>
<dbReference type="Gene3D" id="2.20.100.10">
    <property type="entry name" value="Thrombospondin type-1 (TSP1) repeat"/>
    <property type="match status" value="6"/>
</dbReference>
<feature type="active site" evidence="14 17">
    <location>
        <position position="459"/>
    </location>
</feature>
<dbReference type="CDD" id="cd04273">
    <property type="entry name" value="ZnMc_ADAMTS_like"/>
    <property type="match status" value="1"/>
</dbReference>
<dbReference type="PANTHER" id="PTHR13723">
    <property type="entry name" value="ADAMTS A DISINTEGRIN AND METALLOPROTEASE WITH THROMBOSPONDIN MOTIFS PROTEASE"/>
    <property type="match status" value="1"/>
</dbReference>
<evidence type="ECO:0000256" key="5">
    <source>
        <dbReference type="ARBA" id="ARBA00022685"/>
    </source>
</evidence>
<feature type="region of interest" description="Disordered" evidence="18">
    <location>
        <begin position="1475"/>
        <end position="1496"/>
    </location>
</feature>
<evidence type="ECO:0000259" key="21">
    <source>
        <dbReference type="PROSITE" id="PS50900"/>
    </source>
</evidence>
<dbReference type="Pfam" id="PF01562">
    <property type="entry name" value="Pep_M12B_propep"/>
    <property type="match status" value="1"/>
</dbReference>
<keyword evidence="9" id="KW-0378">Hydrolase</keyword>
<keyword evidence="13" id="KW-0325">Glycoprotein</keyword>
<feature type="binding site" evidence="15">
    <location>
        <position position="517"/>
    </location>
    <ligand>
        <name>Ca(2+)</name>
        <dbReference type="ChEBI" id="CHEBI:29108"/>
        <label>1</label>
    </ligand>
</feature>
<dbReference type="InterPro" id="IPR000884">
    <property type="entry name" value="TSP1_rpt"/>
</dbReference>
<dbReference type="Pfam" id="PF00090">
    <property type="entry name" value="TSP_1"/>
    <property type="match status" value="1"/>
</dbReference>
<keyword evidence="3" id="KW-0272">Extracellular matrix</keyword>
<dbReference type="Proteomes" id="UP001318040">
    <property type="component" value="Chromosome 52"/>
</dbReference>
<dbReference type="InterPro" id="IPR041645">
    <property type="entry name" value="ADAMTS_CR_2"/>
</dbReference>
<feature type="compositionally biased region" description="Basic and acidic residues" evidence="18">
    <location>
        <begin position="1247"/>
        <end position="1268"/>
    </location>
</feature>
<comment type="subcellular location">
    <subcellularLocation>
        <location evidence="1">Secreted</location>
        <location evidence="1">Extracellular space</location>
        <location evidence="1">Extracellular matrix</location>
    </subcellularLocation>
</comment>
<evidence type="ECO:0000256" key="8">
    <source>
        <dbReference type="ARBA" id="ARBA00022737"/>
    </source>
</evidence>
<dbReference type="PRINTS" id="PR01857">
    <property type="entry name" value="ADAMTSFAMILY"/>
</dbReference>
<feature type="binding site" evidence="15">
    <location>
        <position position="520"/>
    </location>
    <ligand>
        <name>Ca(2+)</name>
        <dbReference type="ChEBI" id="CHEBI:29108"/>
        <label>2</label>
    </ligand>
</feature>
<feature type="compositionally biased region" description="Polar residues" evidence="18">
    <location>
        <begin position="1554"/>
        <end position="1570"/>
    </location>
</feature>
<evidence type="ECO:0000256" key="9">
    <source>
        <dbReference type="ARBA" id="ARBA00022801"/>
    </source>
</evidence>
<accession>A0AAJ7U7F0</accession>
<dbReference type="InterPro" id="IPR010909">
    <property type="entry name" value="PLAC"/>
</dbReference>
<feature type="disulfide bond" evidence="16">
    <location>
        <begin position="564"/>
        <end position="594"/>
    </location>
</feature>
<dbReference type="InterPro" id="IPR013273">
    <property type="entry name" value="ADAMTS/ADAMTS-like"/>
</dbReference>
<evidence type="ECO:0000256" key="18">
    <source>
        <dbReference type="SAM" id="MobiDB-lite"/>
    </source>
</evidence>
<evidence type="ECO:0000256" key="16">
    <source>
        <dbReference type="PIRSR" id="PIRSR613273-3"/>
    </source>
</evidence>
<feature type="compositionally biased region" description="Basic and acidic residues" evidence="18">
    <location>
        <begin position="1409"/>
        <end position="1424"/>
    </location>
</feature>
<feature type="domain" description="PLAC" evidence="21">
    <location>
        <begin position="1984"/>
        <end position="2024"/>
    </location>
</feature>
<evidence type="ECO:0000256" key="2">
    <source>
        <dbReference type="ARBA" id="ARBA00022525"/>
    </source>
</evidence>
<keyword evidence="8" id="KW-0677">Repeat</keyword>
<feature type="region of interest" description="Disordered" evidence="18">
    <location>
        <begin position="1031"/>
        <end position="1064"/>
    </location>
</feature>
<feature type="compositionally biased region" description="Acidic residues" evidence="18">
    <location>
        <begin position="1219"/>
        <end position="1246"/>
    </location>
</feature>
<organism evidence="22 23">
    <name type="scientific">Petromyzon marinus</name>
    <name type="common">Sea lamprey</name>
    <dbReference type="NCBI Taxonomy" id="7757"/>
    <lineage>
        <taxon>Eukaryota</taxon>
        <taxon>Metazoa</taxon>
        <taxon>Chordata</taxon>
        <taxon>Craniata</taxon>
        <taxon>Vertebrata</taxon>
        <taxon>Cyclostomata</taxon>
        <taxon>Hyperoartia</taxon>
        <taxon>Petromyzontiformes</taxon>
        <taxon>Petromyzontidae</taxon>
        <taxon>Petromyzon</taxon>
    </lineage>
</organism>
<feature type="disulfide bond" evidence="16">
    <location>
        <begin position="436"/>
        <end position="517"/>
    </location>
</feature>
<feature type="binding site" description="in inhibited form" evidence="15">
    <location>
        <position position="260"/>
    </location>
    <ligand>
        <name>Zn(2+)</name>
        <dbReference type="ChEBI" id="CHEBI:29105"/>
        <note>catalytic</note>
    </ligand>
</feature>
<dbReference type="Gene3D" id="3.40.1620.60">
    <property type="match status" value="1"/>
</dbReference>
<dbReference type="FunFam" id="2.60.120.830:FF:000001">
    <property type="entry name" value="A disintegrin and metalloproteinase with thrombospondin motifs 1"/>
    <property type="match status" value="1"/>
</dbReference>
<feature type="compositionally biased region" description="Basic and acidic residues" evidence="18">
    <location>
        <begin position="1597"/>
        <end position="1608"/>
    </location>
</feature>
<dbReference type="PROSITE" id="PS50900">
    <property type="entry name" value="PLAC"/>
    <property type="match status" value="1"/>
</dbReference>
<keyword evidence="10 15" id="KW-0862">Zinc</keyword>
<evidence type="ECO:0000313" key="22">
    <source>
        <dbReference type="Proteomes" id="UP001318040"/>
    </source>
</evidence>
<evidence type="ECO:0000256" key="15">
    <source>
        <dbReference type="PIRSR" id="PIRSR613273-2"/>
    </source>
</evidence>
<feature type="region of interest" description="Disordered" evidence="18">
    <location>
        <begin position="675"/>
        <end position="694"/>
    </location>
</feature>
<dbReference type="GO" id="GO:0031012">
    <property type="term" value="C:extracellular matrix"/>
    <property type="evidence" value="ECO:0007669"/>
    <property type="project" value="TreeGrafter"/>
</dbReference>
<feature type="disulfide bond" evidence="16">
    <location>
        <begin position="637"/>
        <end position="649"/>
    </location>
</feature>
<evidence type="ECO:0000256" key="13">
    <source>
        <dbReference type="ARBA" id="ARBA00023180"/>
    </source>
</evidence>
<evidence type="ECO:0000313" key="23">
    <source>
        <dbReference type="RefSeq" id="XP_032829653.1"/>
    </source>
</evidence>
<feature type="compositionally biased region" description="Low complexity" evidence="18">
    <location>
        <begin position="1426"/>
        <end position="1440"/>
    </location>
</feature>
<dbReference type="GO" id="GO:0004222">
    <property type="term" value="F:metalloendopeptidase activity"/>
    <property type="evidence" value="ECO:0007669"/>
    <property type="project" value="InterPro"/>
</dbReference>
<feature type="disulfide bond" evidence="16">
    <location>
        <begin position="626"/>
        <end position="664"/>
    </location>
</feature>
<feature type="binding site" evidence="15">
    <location>
        <position position="520"/>
    </location>
    <ligand>
        <name>Ca(2+)</name>
        <dbReference type="ChEBI" id="CHEBI:29108"/>
        <label>1</label>
    </ligand>
</feature>
<dbReference type="InterPro" id="IPR024079">
    <property type="entry name" value="MetalloPept_cat_dom_sf"/>
</dbReference>
<evidence type="ECO:0000256" key="14">
    <source>
        <dbReference type="PIRSR" id="PIRSR613273-1"/>
    </source>
</evidence>
<name>A0AAJ7U7F0_PETMA</name>
<feature type="compositionally biased region" description="Acidic residues" evidence="18">
    <location>
        <begin position="1345"/>
        <end position="1365"/>
    </location>
</feature>
<feature type="compositionally biased region" description="Low complexity" evidence="18">
    <location>
        <begin position="1689"/>
        <end position="1720"/>
    </location>
</feature>
<feature type="compositionally biased region" description="Basic and acidic residues" evidence="18">
    <location>
        <begin position="1726"/>
        <end position="1738"/>
    </location>
</feature>
<dbReference type="GO" id="GO:0006508">
    <property type="term" value="P:proteolysis"/>
    <property type="evidence" value="ECO:0007669"/>
    <property type="project" value="UniProtKB-KW"/>
</dbReference>
<evidence type="ECO:0000259" key="20">
    <source>
        <dbReference type="PROSITE" id="PS50215"/>
    </source>
</evidence>
<dbReference type="KEGG" id="pmrn:116953506"/>
<proteinExistence type="predicted"/>
<dbReference type="InterPro" id="IPR010294">
    <property type="entry name" value="ADAMTS_spacer1"/>
</dbReference>
<feature type="region of interest" description="Disordered" evidence="18">
    <location>
        <begin position="1110"/>
        <end position="1443"/>
    </location>
</feature>
<keyword evidence="11" id="KW-0482">Metalloprotease</keyword>
<feature type="disulfide bond" evidence="16">
    <location>
        <begin position="588"/>
        <end position="599"/>
    </location>
</feature>
<dbReference type="GO" id="GO:0030198">
    <property type="term" value="P:extracellular matrix organization"/>
    <property type="evidence" value="ECO:0007669"/>
    <property type="project" value="InterPro"/>
</dbReference>
<dbReference type="InterPro" id="IPR001590">
    <property type="entry name" value="Peptidase_M12B"/>
</dbReference>
<keyword evidence="15" id="KW-0106">Calcium</keyword>
<dbReference type="InterPro" id="IPR002870">
    <property type="entry name" value="Peptidase_M12B_N"/>
</dbReference>
<feature type="binding site" evidence="15 17">
    <location>
        <position position="462"/>
    </location>
    <ligand>
        <name>Zn(2+)</name>
        <dbReference type="ChEBI" id="CHEBI:29105"/>
        <note>catalytic</note>
    </ligand>
</feature>
<feature type="region of interest" description="Disordered" evidence="18">
    <location>
        <begin position="213"/>
        <end position="282"/>
    </location>
</feature>
<keyword evidence="19" id="KW-0472">Membrane</keyword>
<keyword evidence="12 16" id="KW-1015">Disulfide bond</keyword>
<feature type="disulfide bond" evidence="16">
    <location>
        <begin position="557"/>
        <end position="575"/>
    </location>
</feature>
<feature type="compositionally biased region" description="Acidic residues" evidence="18">
    <location>
        <begin position="1269"/>
        <end position="1286"/>
    </location>
</feature>
<comment type="cofactor">
    <cofactor evidence="15">
        <name>Zn(2+)</name>
        <dbReference type="ChEBI" id="CHEBI:29105"/>
    </cofactor>
    <text evidence="15">Binds 1 zinc ion per subunit.</text>
</comment>
<dbReference type="InterPro" id="IPR045371">
    <property type="entry name" value="ADAMTS_CR_3"/>
</dbReference>
<dbReference type="InterPro" id="IPR036383">
    <property type="entry name" value="TSP1_rpt_sf"/>
</dbReference>
<dbReference type="Pfam" id="PF19030">
    <property type="entry name" value="TSP1_ADAMTS"/>
    <property type="match status" value="5"/>
</dbReference>
<feature type="disulfide bond" evidence="16">
    <location>
        <begin position="475"/>
        <end position="501"/>
    </location>
</feature>
<feature type="binding site" evidence="15">
    <location>
        <position position="315"/>
    </location>
    <ligand>
        <name>Ca(2+)</name>
        <dbReference type="ChEBI" id="CHEBI:29108"/>
        <label>1</label>
    </ligand>
</feature>
<feature type="disulfide bond" evidence="16">
    <location>
        <begin position="388"/>
        <end position="442"/>
    </location>
</feature>
<dbReference type="GO" id="GO:0046872">
    <property type="term" value="F:metal ion binding"/>
    <property type="evidence" value="ECO:0007669"/>
    <property type="project" value="UniProtKB-KW"/>
</dbReference>
<dbReference type="SMART" id="SM00209">
    <property type="entry name" value="TSP1"/>
    <property type="match status" value="7"/>
</dbReference>
<evidence type="ECO:0000256" key="1">
    <source>
        <dbReference type="ARBA" id="ARBA00004498"/>
    </source>
</evidence>
<feature type="compositionally biased region" description="Basic and acidic residues" evidence="18">
    <location>
        <begin position="136"/>
        <end position="151"/>
    </location>
</feature>
<dbReference type="FunFam" id="3.40.390.10:FF:000001">
    <property type="entry name" value="A disintegrin and metalloproteinase with thrombospondin motifs 1"/>
    <property type="match status" value="1"/>
</dbReference>
<keyword evidence="22" id="KW-1185">Reference proteome</keyword>
<keyword evidence="7" id="KW-0732">Signal</keyword>
<gene>
    <name evidence="23" type="primary">LOC116953506</name>
</gene>
<dbReference type="RefSeq" id="XP_032829653.1">
    <property type="nucleotide sequence ID" value="XM_032973762.1"/>
</dbReference>
<evidence type="ECO:0000256" key="7">
    <source>
        <dbReference type="ARBA" id="ARBA00022729"/>
    </source>
</evidence>
<feature type="compositionally biased region" description="Acidic residues" evidence="18">
    <location>
        <begin position="1297"/>
        <end position="1307"/>
    </location>
</feature>
<feature type="domain" description="Peptidase M12B" evidence="20">
    <location>
        <begin position="312"/>
        <end position="522"/>
    </location>
</feature>
<feature type="compositionally biased region" description="Pro residues" evidence="18">
    <location>
        <begin position="1038"/>
        <end position="1053"/>
    </location>
</feature>
<dbReference type="Gene3D" id="2.60.120.830">
    <property type="match status" value="1"/>
</dbReference>
<feature type="compositionally biased region" description="Basic and acidic residues" evidence="18">
    <location>
        <begin position="1308"/>
        <end position="1338"/>
    </location>
</feature>
<dbReference type="InterPro" id="IPR050439">
    <property type="entry name" value="ADAMTS_ADAMTS-like"/>
</dbReference>
<keyword evidence="19" id="KW-1133">Transmembrane helix</keyword>
<evidence type="ECO:0000256" key="11">
    <source>
        <dbReference type="ARBA" id="ARBA00023049"/>
    </source>
</evidence>
<feature type="region of interest" description="Disordered" evidence="18">
    <location>
        <begin position="120"/>
        <end position="165"/>
    </location>
</feature>
<dbReference type="Gene3D" id="3.40.390.10">
    <property type="entry name" value="Collagenase (Catalytic Domain)"/>
    <property type="match status" value="1"/>
</dbReference>
<evidence type="ECO:0000256" key="19">
    <source>
        <dbReference type="SAM" id="Phobius"/>
    </source>
</evidence>
<feature type="binding site" evidence="15 17">
    <location>
        <position position="468"/>
    </location>
    <ligand>
        <name>Zn(2+)</name>
        <dbReference type="ChEBI" id="CHEBI:29105"/>
        <note>catalytic</note>
    </ligand>
</feature>
<feature type="compositionally biased region" description="Basic and acidic residues" evidence="18">
    <location>
        <begin position="1287"/>
        <end position="1296"/>
    </location>
</feature>
<feature type="compositionally biased region" description="Basic and acidic residues" evidence="18">
    <location>
        <begin position="1541"/>
        <end position="1550"/>
    </location>
</feature>
<feature type="region of interest" description="Disordered" evidence="18">
    <location>
        <begin position="1678"/>
        <end position="1743"/>
    </location>
</feature>
<feature type="compositionally biased region" description="Gly residues" evidence="18">
    <location>
        <begin position="1641"/>
        <end position="1650"/>
    </location>
</feature>
<dbReference type="Pfam" id="PF05986">
    <property type="entry name" value="ADAMTS_spacer1"/>
    <property type="match status" value="1"/>
</dbReference>
<feature type="binding site" evidence="15 17">
    <location>
        <position position="458"/>
    </location>
    <ligand>
        <name>Zn(2+)</name>
        <dbReference type="ChEBI" id="CHEBI:29105"/>
        <note>catalytic</note>
    </ligand>
</feature>
<dbReference type="PROSITE" id="PS50215">
    <property type="entry name" value="ADAM_MEPRO"/>
    <property type="match status" value="1"/>
</dbReference>
<feature type="transmembrane region" description="Helical" evidence="19">
    <location>
        <begin position="7"/>
        <end position="29"/>
    </location>
</feature>
<comment type="caution">
    <text evidence="17">Lacks conserved residue(s) required for the propagation of feature annotation.</text>
</comment>
<dbReference type="FunFam" id="2.20.100.10:FF:000005">
    <property type="entry name" value="ADAM metallopeptidase with thrombospondin type 1 motif 9"/>
    <property type="match status" value="1"/>
</dbReference>
<dbReference type="FunFam" id="2.20.100.10:FF:000001">
    <property type="entry name" value="semaphorin-5A isoform X1"/>
    <property type="match status" value="1"/>
</dbReference>
<feature type="region of interest" description="Disordered" evidence="18">
    <location>
        <begin position="1508"/>
        <end position="1650"/>
    </location>
</feature>
<feature type="binding site" evidence="15">
    <location>
        <position position="315"/>
    </location>
    <ligand>
        <name>Ca(2+)</name>
        <dbReference type="ChEBI" id="CHEBI:29108"/>
        <label>2</label>
    </ligand>
</feature>
<dbReference type="Pfam" id="PF01421">
    <property type="entry name" value="Reprolysin"/>
    <property type="match status" value="1"/>
</dbReference>
<evidence type="ECO:0000256" key="12">
    <source>
        <dbReference type="ARBA" id="ARBA00023157"/>
    </source>
</evidence>
<feature type="disulfide bond" evidence="16">
    <location>
        <begin position="546"/>
        <end position="569"/>
    </location>
</feature>
<dbReference type="SUPFAM" id="SSF55486">
    <property type="entry name" value="Metalloproteases ('zincins'), catalytic domain"/>
    <property type="match status" value="1"/>
</dbReference>
<feature type="binding site" evidence="15">
    <location>
        <position position="406"/>
    </location>
    <ligand>
        <name>Ca(2+)</name>
        <dbReference type="ChEBI" id="CHEBI:29108"/>
        <label>1</label>
    </ligand>
</feature>
<feature type="disulfide bond" evidence="16">
    <location>
        <begin position="622"/>
        <end position="659"/>
    </location>
</feature>
<dbReference type="PROSITE" id="PS50092">
    <property type="entry name" value="TSP1"/>
    <property type="match status" value="6"/>
</dbReference>
<dbReference type="Pfam" id="PF17771">
    <property type="entry name" value="ADAMTS_CR_2"/>
    <property type="match status" value="1"/>
</dbReference>
<dbReference type="Pfam" id="PF19236">
    <property type="entry name" value="ADAMTS_CR_3"/>
    <property type="match status" value="1"/>
</dbReference>
<feature type="compositionally biased region" description="Acidic residues" evidence="18">
    <location>
        <begin position="1142"/>
        <end position="1158"/>
    </location>
</feature>
<evidence type="ECO:0000256" key="17">
    <source>
        <dbReference type="PROSITE-ProRule" id="PRU00276"/>
    </source>
</evidence>
<dbReference type="SUPFAM" id="SSF82895">
    <property type="entry name" value="TSP-1 type 1 repeat"/>
    <property type="match status" value="6"/>
</dbReference>
<keyword evidence="6 15" id="KW-0479">Metal-binding</keyword>
<feature type="compositionally biased region" description="Acidic residues" evidence="18">
    <location>
        <begin position="1167"/>
        <end position="1181"/>
    </location>
</feature>
<evidence type="ECO:0000256" key="10">
    <source>
        <dbReference type="ARBA" id="ARBA00022833"/>
    </source>
</evidence>
<feature type="compositionally biased region" description="Basic and acidic residues" evidence="18">
    <location>
        <begin position="264"/>
        <end position="279"/>
    </location>
</feature>
<feature type="region of interest" description="Disordered" evidence="18">
    <location>
        <begin position="1933"/>
        <end position="1958"/>
    </location>
</feature>